<keyword evidence="3" id="KW-0949">S-adenosyl-L-methionine</keyword>
<dbReference type="GO" id="GO:0008168">
    <property type="term" value="F:methyltransferase activity"/>
    <property type="evidence" value="ECO:0007669"/>
    <property type="project" value="UniProtKB-KW"/>
</dbReference>
<dbReference type="RefSeq" id="WP_145342318.1">
    <property type="nucleotide sequence ID" value="NZ_SMLY01000052.1"/>
</dbReference>
<protein>
    <submittedName>
        <fullName evidence="5">Methyltransferase family protein</fullName>
    </submittedName>
</protein>
<comment type="caution">
    <text evidence="5">The sequence shown here is derived from an EMBL/GenBank/DDBJ whole genome shotgun (WGS) entry which is preliminary data.</text>
</comment>
<evidence type="ECO:0000259" key="4">
    <source>
        <dbReference type="Pfam" id="PF13649"/>
    </source>
</evidence>
<dbReference type="InterPro" id="IPR029063">
    <property type="entry name" value="SAM-dependent_MTases_sf"/>
</dbReference>
<evidence type="ECO:0000313" key="5">
    <source>
        <dbReference type="EMBL" id="TWI89575.1"/>
    </source>
</evidence>
<dbReference type="PANTHER" id="PTHR43464">
    <property type="entry name" value="METHYLTRANSFERASE"/>
    <property type="match status" value="1"/>
</dbReference>
<evidence type="ECO:0000256" key="1">
    <source>
        <dbReference type="ARBA" id="ARBA00022603"/>
    </source>
</evidence>
<reference evidence="5 6" key="1">
    <citation type="submission" date="2019-07" db="EMBL/GenBank/DDBJ databases">
        <title>Genomic Encyclopedia of Archaeal and Bacterial Type Strains, Phase II (KMG-II): from individual species to whole genera.</title>
        <authorList>
            <person name="Goeker M."/>
        </authorList>
    </citation>
    <scope>NUCLEOTIDE SEQUENCE [LARGE SCALE GENOMIC DNA]</scope>
    <source>
        <strain evidence="5 6">ATCC BAA-252</strain>
    </source>
</reference>
<keyword evidence="6" id="KW-1185">Reference proteome</keyword>
<organism evidence="5 6">
    <name type="scientific">Roseibium hamelinense</name>
    <dbReference type="NCBI Taxonomy" id="150831"/>
    <lineage>
        <taxon>Bacteria</taxon>
        <taxon>Pseudomonadati</taxon>
        <taxon>Pseudomonadota</taxon>
        <taxon>Alphaproteobacteria</taxon>
        <taxon>Hyphomicrobiales</taxon>
        <taxon>Stappiaceae</taxon>
        <taxon>Roseibium</taxon>
    </lineage>
</organism>
<dbReference type="Proteomes" id="UP000320593">
    <property type="component" value="Unassembled WGS sequence"/>
</dbReference>
<evidence type="ECO:0000256" key="2">
    <source>
        <dbReference type="ARBA" id="ARBA00022679"/>
    </source>
</evidence>
<dbReference type="OrthoDB" id="7628122at2"/>
<feature type="domain" description="Methyltransferase" evidence="4">
    <location>
        <begin position="153"/>
        <end position="247"/>
    </location>
</feature>
<proteinExistence type="predicted"/>
<dbReference type="CDD" id="cd02440">
    <property type="entry name" value="AdoMet_MTases"/>
    <property type="match status" value="1"/>
</dbReference>
<keyword evidence="2 5" id="KW-0808">Transferase</keyword>
<dbReference type="PANTHER" id="PTHR43464:SF19">
    <property type="entry name" value="UBIQUINONE BIOSYNTHESIS O-METHYLTRANSFERASE, MITOCHONDRIAL"/>
    <property type="match status" value="1"/>
</dbReference>
<dbReference type="GO" id="GO:0032259">
    <property type="term" value="P:methylation"/>
    <property type="evidence" value="ECO:0007669"/>
    <property type="project" value="UniProtKB-KW"/>
</dbReference>
<evidence type="ECO:0000256" key="3">
    <source>
        <dbReference type="ARBA" id="ARBA00022691"/>
    </source>
</evidence>
<keyword evidence="1 5" id="KW-0489">Methyltransferase</keyword>
<sequence length="321" mass="37066">MQLTRDHIDTLYRKILLRAPEAEQAYEYFLENFKTVQEAQDFLLSSPEFQANQSRGDTERKALQLYQMDRGPMSIQFAVDSTDLENLKHTFRNLRETAGLSEPYHHEMPDGRFFVRPFRITEHDFWATGLPRIEKLLKELKMSEADLPENPDILEIGCGVGRLSFYLANQAGHLDAADWSEPHLNIARERSKRFMTETLRFLDIDSQANQLKQEYDLICTGDGFWHLPPVLMRDCLSGQLRRLKSGGTAYLTLPVFIKDYSYETLSWINDPGKASDRHPLPQEVLLSVIAESGLTVKSLLETRDFFQDQPIFYNTVIAVRG</sequence>
<dbReference type="InterPro" id="IPR041698">
    <property type="entry name" value="Methyltransf_25"/>
</dbReference>
<dbReference type="Gene3D" id="3.40.50.150">
    <property type="entry name" value="Vaccinia Virus protein VP39"/>
    <property type="match status" value="1"/>
</dbReference>
<dbReference type="Pfam" id="PF13649">
    <property type="entry name" value="Methyltransf_25"/>
    <property type="match status" value="1"/>
</dbReference>
<dbReference type="SUPFAM" id="SSF53335">
    <property type="entry name" value="S-adenosyl-L-methionine-dependent methyltransferases"/>
    <property type="match status" value="1"/>
</dbReference>
<dbReference type="AlphaFoldDB" id="A0A562T7K5"/>
<accession>A0A562T7K5</accession>
<gene>
    <name evidence="5" type="ORF">JM93_01779</name>
</gene>
<evidence type="ECO:0000313" key="6">
    <source>
        <dbReference type="Proteomes" id="UP000320593"/>
    </source>
</evidence>
<dbReference type="EMBL" id="VLLF01000003">
    <property type="protein sequence ID" value="TWI89575.1"/>
    <property type="molecule type" value="Genomic_DNA"/>
</dbReference>
<name>A0A562T7K5_9HYPH</name>